<protein>
    <submittedName>
        <fullName evidence="2">Uncharacterized protein</fullName>
    </submittedName>
</protein>
<feature type="region of interest" description="Disordered" evidence="1">
    <location>
        <begin position="1"/>
        <end position="47"/>
    </location>
</feature>
<feature type="compositionally biased region" description="Polar residues" evidence="1">
    <location>
        <begin position="29"/>
        <end position="44"/>
    </location>
</feature>
<proteinExistence type="predicted"/>
<feature type="non-terminal residue" evidence="2">
    <location>
        <position position="1"/>
    </location>
</feature>
<evidence type="ECO:0000256" key="1">
    <source>
        <dbReference type="SAM" id="MobiDB-lite"/>
    </source>
</evidence>
<reference evidence="2 3" key="1">
    <citation type="submission" date="2019-12" db="EMBL/GenBank/DDBJ databases">
        <authorList>
            <person name="Alioto T."/>
            <person name="Alioto T."/>
            <person name="Gomez Garrido J."/>
        </authorList>
    </citation>
    <scope>NUCLEOTIDE SEQUENCE [LARGE SCALE GENOMIC DNA]</scope>
</reference>
<name>A0A8S0UDJ4_OLEEU</name>
<accession>A0A8S0UDJ4</accession>
<feature type="non-terminal residue" evidence="2">
    <location>
        <position position="63"/>
    </location>
</feature>
<evidence type="ECO:0000313" key="2">
    <source>
        <dbReference type="EMBL" id="CAA3015023.1"/>
    </source>
</evidence>
<dbReference type="Gramene" id="OE9A004223T1">
    <property type="protein sequence ID" value="OE9A004223C1"/>
    <property type="gene ID" value="OE9A004223"/>
</dbReference>
<organism evidence="2 3">
    <name type="scientific">Olea europaea subsp. europaea</name>
    <dbReference type="NCBI Taxonomy" id="158383"/>
    <lineage>
        <taxon>Eukaryota</taxon>
        <taxon>Viridiplantae</taxon>
        <taxon>Streptophyta</taxon>
        <taxon>Embryophyta</taxon>
        <taxon>Tracheophyta</taxon>
        <taxon>Spermatophyta</taxon>
        <taxon>Magnoliopsida</taxon>
        <taxon>eudicotyledons</taxon>
        <taxon>Gunneridae</taxon>
        <taxon>Pentapetalae</taxon>
        <taxon>asterids</taxon>
        <taxon>lamiids</taxon>
        <taxon>Lamiales</taxon>
        <taxon>Oleaceae</taxon>
        <taxon>Oleeae</taxon>
        <taxon>Olea</taxon>
    </lineage>
</organism>
<keyword evidence="3" id="KW-1185">Reference proteome</keyword>
<comment type="caution">
    <text evidence="2">The sequence shown here is derived from an EMBL/GenBank/DDBJ whole genome shotgun (WGS) entry which is preliminary data.</text>
</comment>
<sequence length="63" mass="6693">QSLNNAKPIATMHGAPSSPCTTELRARRSATTSNNEPIANSSNEEPIATGVVRELGNFRARSI</sequence>
<evidence type="ECO:0000313" key="3">
    <source>
        <dbReference type="Proteomes" id="UP000594638"/>
    </source>
</evidence>
<gene>
    <name evidence="2" type="ORF">OLEA9_A004223</name>
</gene>
<dbReference type="AlphaFoldDB" id="A0A8S0UDJ4"/>
<dbReference type="Proteomes" id="UP000594638">
    <property type="component" value="Unassembled WGS sequence"/>
</dbReference>
<dbReference type="EMBL" id="CACTIH010007521">
    <property type="protein sequence ID" value="CAA3015023.1"/>
    <property type="molecule type" value="Genomic_DNA"/>
</dbReference>